<dbReference type="EMBL" id="JAGQLL010000062">
    <property type="protein sequence ID" value="MCA9380442.1"/>
    <property type="molecule type" value="Genomic_DNA"/>
</dbReference>
<accession>A0A955IA22</accession>
<sequence length="321" mass="36136">MDNEFVPTVPMISPPDILKAFLKPGIEFLARFSGPEYTNVNIQVEQLVLETDMTTPHQVIFLSDLHSGTEKHSDEGALVNIFSLVKDCAENSLTPDNKIVLLGGDLVNKPFAPYDYGSSLSTFSTLLNSLSDCVSRGLEVVAVEGNHDIENPDWFRFYRPRILETGIKILSPFETYHFGETAVIGLPDISQPDYQVWHRNYLPFMRTLVPTEAKQLIYLFHNPDSIPYILKYFSLGIRSLLLSGHSHLTGFDREKGRIARGLGNLALKGVPIHHQEYVNPKLSLNEGEFFSINSSGVAIHPFHLIRRNVPKIHNIQLTPTE</sequence>
<dbReference type="Proteomes" id="UP000745577">
    <property type="component" value="Unassembled WGS sequence"/>
</dbReference>
<proteinExistence type="predicted"/>
<dbReference type="Gene3D" id="3.60.21.10">
    <property type="match status" value="1"/>
</dbReference>
<evidence type="ECO:0000259" key="1">
    <source>
        <dbReference type="Pfam" id="PF00149"/>
    </source>
</evidence>
<reference evidence="2" key="2">
    <citation type="journal article" date="2021" name="Microbiome">
        <title>Successional dynamics and alternative stable states in a saline activated sludge microbial community over 9 years.</title>
        <authorList>
            <person name="Wang Y."/>
            <person name="Ye J."/>
            <person name="Ju F."/>
            <person name="Liu L."/>
            <person name="Boyd J.A."/>
            <person name="Deng Y."/>
            <person name="Parks D.H."/>
            <person name="Jiang X."/>
            <person name="Yin X."/>
            <person name="Woodcroft B.J."/>
            <person name="Tyson G.W."/>
            <person name="Hugenholtz P."/>
            <person name="Polz M.F."/>
            <person name="Zhang T."/>
        </authorList>
    </citation>
    <scope>NUCLEOTIDE SEQUENCE</scope>
    <source>
        <strain evidence="2">HKST-UBA15</strain>
    </source>
</reference>
<gene>
    <name evidence="2" type="ORF">KC675_04655</name>
</gene>
<protein>
    <submittedName>
        <fullName evidence="2">Metallophosphoesterase</fullName>
    </submittedName>
</protein>
<dbReference type="InterPro" id="IPR029052">
    <property type="entry name" value="Metallo-depent_PP-like"/>
</dbReference>
<dbReference type="PANTHER" id="PTHR31302">
    <property type="entry name" value="TRANSMEMBRANE PROTEIN WITH METALLOPHOSPHOESTERASE DOMAIN-RELATED"/>
    <property type="match status" value="1"/>
</dbReference>
<dbReference type="Pfam" id="PF00149">
    <property type="entry name" value="Metallophos"/>
    <property type="match status" value="1"/>
</dbReference>
<evidence type="ECO:0000313" key="3">
    <source>
        <dbReference type="Proteomes" id="UP000745577"/>
    </source>
</evidence>
<dbReference type="InterPro" id="IPR004843">
    <property type="entry name" value="Calcineurin-like_PHP"/>
</dbReference>
<dbReference type="AlphaFoldDB" id="A0A955IA22"/>
<evidence type="ECO:0000313" key="2">
    <source>
        <dbReference type="EMBL" id="MCA9380442.1"/>
    </source>
</evidence>
<dbReference type="InterPro" id="IPR051158">
    <property type="entry name" value="Metallophosphoesterase_sf"/>
</dbReference>
<comment type="caution">
    <text evidence="2">The sequence shown here is derived from an EMBL/GenBank/DDBJ whole genome shotgun (WGS) entry which is preliminary data.</text>
</comment>
<dbReference type="GO" id="GO:0016787">
    <property type="term" value="F:hydrolase activity"/>
    <property type="evidence" value="ECO:0007669"/>
    <property type="project" value="InterPro"/>
</dbReference>
<feature type="domain" description="Calcineurin-like phosphoesterase" evidence="1">
    <location>
        <begin position="59"/>
        <end position="247"/>
    </location>
</feature>
<organism evidence="2 3">
    <name type="scientific">Candidatus Dojkabacteria bacterium</name>
    <dbReference type="NCBI Taxonomy" id="2099670"/>
    <lineage>
        <taxon>Bacteria</taxon>
        <taxon>Candidatus Dojkabacteria</taxon>
    </lineage>
</organism>
<dbReference type="SUPFAM" id="SSF56300">
    <property type="entry name" value="Metallo-dependent phosphatases"/>
    <property type="match status" value="1"/>
</dbReference>
<reference evidence="2" key="1">
    <citation type="submission" date="2020-04" db="EMBL/GenBank/DDBJ databases">
        <authorList>
            <person name="Zhang T."/>
        </authorList>
    </citation>
    <scope>NUCLEOTIDE SEQUENCE</scope>
    <source>
        <strain evidence="2">HKST-UBA15</strain>
    </source>
</reference>
<name>A0A955IA22_9BACT</name>
<dbReference type="PANTHER" id="PTHR31302:SF0">
    <property type="entry name" value="TRANSMEMBRANE PROTEIN WITH METALLOPHOSPHOESTERASE DOMAIN"/>
    <property type="match status" value="1"/>
</dbReference>